<dbReference type="Gene3D" id="3.30.470.20">
    <property type="entry name" value="ATP-grasp fold, B domain"/>
    <property type="match status" value="1"/>
</dbReference>
<feature type="domain" description="Biotin carboxylation" evidence="7">
    <location>
        <begin position="5"/>
        <end position="449"/>
    </location>
</feature>
<keyword evidence="1" id="KW-0436">Ligase</keyword>
<organism evidence="8 9">
    <name type="scientific">Mesorhizobium australicum</name>
    <dbReference type="NCBI Taxonomy" id="536018"/>
    <lineage>
        <taxon>Bacteria</taxon>
        <taxon>Pseudomonadati</taxon>
        <taxon>Pseudomonadota</taxon>
        <taxon>Alphaproteobacteria</taxon>
        <taxon>Hyphomicrobiales</taxon>
        <taxon>Phyllobacteriaceae</taxon>
        <taxon>Mesorhizobium</taxon>
    </lineage>
</organism>
<gene>
    <name evidence="8" type="ORF">SAMN02982922_4555</name>
</gene>
<dbReference type="Pfam" id="PF00289">
    <property type="entry name" value="Biotin_carb_N"/>
    <property type="match status" value="1"/>
</dbReference>
<evidence type="ECO:0000259" key="6">
    <source>
        <dbReference type="PROSITE" id="PS50975"/>
    </source>
</evidence>
<dbReference type="InterPro" id="IPR016185">
    <property type="entry name" value="PreATP-grasp_dom_sf"/>
</dbReference>
<dbReference type="EMBL" id="FXBL01000004">
    <property type="protein sequence ID" value="SMH51864.1"/>
    <property type="molecule type" value="Genomic_DNA"/>
</dbReference>
<name>A0A1X7PJL3_9HYPH</name>
<dbReference type="GO" id="GO:0046872">
    <property type="term" value="F:metal ion binding"/>
    <property type="evidence" value="ECO:0007669"/>
    <property type="project" value="InterPro"/>
</dbReference>
<accession>A0A1X7PJL3</accession>
<evidence type="ECO:0000313" key="8">
    <source>
        <dbReference type="EMBL" id="SMH51864.1"/>
    </source>
</evidence>
<dbReference type="InterPro" id="IPR011761">
    <property type="entry name" value="ATP-grasp"/>
</dbReference>
<dbReference type="PROSITE" id="PS50979">
    <property type="entry name" value="BC"/>
    <property type="match status" value="1"/>
</dbReference>
<dbReference type="AlphaFoldDB" id="A0A1X7PJL3"/>
<dbReference type="RefSeq" id="WP_085466233.1">
    <property type="nucleotide sequence ID" value="NZ_FXBL01000004.1"/>
</dbReference>
<protein>
    <submittedName>
        <fullName evidence="8">3-methylcrotonyl-CoA carboxylase alpha subunit</fullName>
    </submittedName>
</protein>
<dbReference type="Pfam" id="PF02786">
    <property type="entry name" value="CPSase_L_D2"/>
    <property type="match status" value="1"/>
</dbReference>
<dbReference type="GO" id="GO:0016874">
    <property type="term" value="F:ligase activity"/>
    <property type="evidence" value="ECO:0007669"/>
    <property type="project" value="UniProtKB-KW"/>
</dbReference>
<feature type="domain" description="ATP-grasp" evidence="6">
    <location>
        <begin position="124"/>
        <end position="320"/>
    </location>
</feature>
<evidence type="ECO:0000256" key="2">
    <source>
        <dbReference type="ARBA" id="ARBA00022741"/>
    </source>
</evidence>
<dbReference type="OrthoDB" id="9763189at2"/>
<evidence type="ECO:0000256" key="3">
    <source>
        <dbReference type="ARBA" id="ARBA00022840"/>
    </source>
</evidence>
<keyword evidence="2 5" id="KW-0547">Nucleotide-binding</keyword>
<dbReference type="PROSITE" id="PS00867">
    <property type="entry name" value="CPSASE_2"/>
    <property type="match status" value="1"/>
</dbReference>
<keyword evidence="9" id="KW-1185">Reference proteome</keyword>
<dbReference type="SUPFAM" id="SSF56059">
    <property type="entry name" value="Glutathione synthetase ATP-binding domain-like"/>
    <property type="match status" value="1"/>
</dbReference>
<dbReference type="Proteomes" id="UP000193083">
    <property type="component" value="Unassembled WGS sequence"/>
</dbReference>
<evidence type="ECO:0000256" key="5">
    <source>
        <dbReference type="PROSITE-ProRule" id="PRU00409"/>
    </source>
</evidence>
<reference evidence="9" key="1">
    <citation type="submission" date="2017-04" db="EMBL/GenBank/DDBJ databases">
        <authorList>
            <person name="Varghese N."/>
            <person name="Submissions S."/>
        </authorList>
    </citation>
    <scope>NUCLEOTIDE SEQUENCE [LARGE SCALE GENOMIC DNA]</scope>
    <source>
        <strain evidence="9">B5P</strain>
    </source>
</reference>
<dbReference type="SMART" id="SM00878">
    <property type="entry name" value="Biotin_carb_C"/>
    <property type="match status" value="1"/>
</dbReference>
<dbReference type="InterPro" id="IPR005479">
    <property type="entry name" value="CPAse_ATP-bd"/>
</dbReference>
<evidence type="ECO:0000256" key="4">
    <source>
        <dbReference type="ARBA" id="ARBA00023267"/>
    </source>
</evidence>
<sequence length="494" mass="52919">MSTPLFNKVLVANRGEIACRVMRTLREMGIGSVAIHHRVEARAKHVRMADEAVEITGDTPVAAHLDIAQIIAAAKKTGADAIHPGYGFLSENARFAAAVAEAGITFIGPDAETISLMGDKISARNFAEAHGVPVAPSVMPTGDLDAFTKQAEAIGFPLLIKAAAGGGGKGMNIVRNAGDLREAARIASSEAQRYFGDGRVYAETYVERPRHIEVQVLGDGKGGAIHLFERECSVQRRFQKIIEEAPSANLPAKLAAEICESAVRLAAAANYKNAGTVEYILGADGRFFFLEMNTRLQVEHPVTEMITGLDLVRCQIEVAAGKGLPGRQADIKANGHAIECRICAENPERDFMPETGTVQYLGVPEEPWLRFENALDQGQKVTADFDPMLAKLVIHGADRDEAVNRSIAALDELALLGVTTNIDYLARVLDHEAFRAGDIHTGFVAQHKDALAAPSVSDAALVQALAAAALGFRDFRDLALATPEPYAAIGGWRN</sequence>
<dbReference type="InterPro" id="IPR011764">
    <property type="entry name" value="Biotin_carboxylation_dom"/>
</dbReference>
<dbReference type="PROSITE" id="PS00866">
    <property type="entry name" value="CPSASE_1"/>
    <property type="match status" value="1"/>
</dbReference>
<dbReference type="InterPro" id="IPR011054">
    <property type="entry name" value="Rudment_hybrid_motif"/>
</dbReference>
<dbReference type="PANTHER" id="PTHR18866:SF127">
    <property type="match status" value="1"/>
</dbReference>
<keyword evidence="4" id="KW-0092">Biotin</keyword>
<dbReference type="InterPro" id="IPR005481">
    <property type="entry name" value="BC-like_N"/>
</dbReference>
<dbReference type="PANTHER" id="PTHR18866">
    <property type="entry name" value="CARBOXYLASE:PYRUVATE/ACETYL-COA/PROPIONYL-COA CARBOXYLASE"/>
    <property type="match status" value="1"/>
</dbReference>
<dbReference type="GO" id="GO:0005524">
    <property type="term" value="F:ATP binding"/>
    <property type="evidence" value="ECO:0007669"/>
    <property type="project" value="UniProtKB-UniRule"/>
</dbReference>
<dbReference type="InterPro" id="IPR005482">
    <property type="entry name" value="Biotin_COase_C"/>
</dbReference>
<dbReference type="FunFam" id="3.30.1490.20:FF:000003">
    <property type="entry name" value="acetyl-CoA carboxylase isoform X1"/>
    <property type="match status" value="1"/>
</dbReference>
<dbReference type="PROSITE" id="PS50975">
    <property type="entry name" value="ATP_GRASP"/>
    <property type="match status" value="1"/>
</dbReference>
<proteinExistence type="predicted"/>
<evidence type="ECO:0000259" key="7">
    <source>
        <dbReference type="PROSITE" id="PS50979"/>
    </source>
</evidence>
<dbReference type="InterPro" id="IPR050856">
    <property type="entry name" value="Biotin_carboxylase_complex"/>
</dbReference>
<dbReference type="SUPFAM" id="SSF51246">
    <property type="entry name" value="Rudiment single hybrid motif"/>
    <property type="match status" value="1"/>
</dbReference>
<dbReference type="FunFam" id="3.40.50.20:FF:000010">
    <property type="entry name" value="Propionyl-CoA carboxylase subunit alpha"/>
    <property type="match status" value="1"/>
</dbReference>
<evidence type="ECO:0000256" key="1">
    <source>
        <dbReference type="ARBA" id="ARBA00022598"/>
    </source>
</evidence>
<evidence type="ECO:0000313" key="9">
    <source>
        <dbReference type="Proteomes" id="UP000193083"/>
    </source>
</evidence>
<keyword evidence="3 5" id="KW-0067">ATP-binding</keyword>
<dbReference type="SUPFAM" id="SSF52440">
    <property type="entry name" value="PreATP-grasp domain"/>
    <property type="match status" value="1"/>
</dbReference>
<dbReference type="Pfam" id="PF02785">
    <property type="entry name" value="Biotin_carb_C"/>
    <property type="match status" value="1"/>
</dbReference>